<gene>
    <name evidence="2" type="ORF">DEO72_LG7g971</name>
</gene>
<name>A0A4D6MFA0_VIGUN</name>
<organism evidence="2 3">
    <name type="scientific">Vigna unguiculata</name>
    <name type="common">Cowpea</name>
    <dbReference type="NCBI Taxonomy" id="3917"/>
    <lineage>
        <taxon>Eukaryota</taxon>
        <taxon>Viridiplantae</taxon>
        <taxon>Streptophyta</taxon>
        <taxon>Embryophyta</taxon>
        <taxon>Tracheophyta</taxon>
        <taxon>Spermatophyta</taxon>
        <taxon>Magnoliopsida</taxon>
        <taxon>eudicotyledons</taxon>
        <taxon>Gunneridae</taxon>
        <taxon>Pentapetalae</taxon>
        <taxon>rosids</taxon>
        <taxon>fabids</taxon>
        <taxon>Fabales</taxon>
        <taxon>Fabaceae</taxon>
        <taxon>Papilionoideae</taxon>
        <taxon>50 kb inversion clade</taxon>
        <taxon>NPAAA clade</taxon>
        <taxon>indigoferoid/millettioid clade</taxon>
        <taxon>Phaseoleae</taxon>
        <taxon>Vigna</taxon>
    </lineage>
</organism>
<reference evidence="2 3" key="1">
    <citation type="submission" date="2019-04" db="EMBL/GenBank/DDBJ databases">
        <title>An improved genome assembly and genetic linkage map for asparagus bean, Vigna unguiculata ssp. sesquipedialis.</title>
        <authorList>
            <person name="Xia Q."/>
            <person name="Zhang R."/>
            <person name="Dong Y."/>
        </authorList>
    </citation>
    <scope>NUCLEOTIDE SEQUENCE [LARGE SCALE GENOMIC DNA]</scope>
    <source>
        <tissue evidence="2">Leaf</tissue>
    </source>
</reference>
<dbReference type="EMBL" id="CP039351">
    <property type="protein sequence ID" value="QCD99687.1"/>
    <property type="molecule type" value="Genomic_DNA"/>
</dbReference>
<evidence type="ECO:0000313" key="3">
    <source>
        <dbReference type="Proteomes" id="UP000501690"/>
    </source>
</evidence>
<protein>
    <submittedName>
        <fullName evidence="2">Uncharacterized protein</fullName>
    </submittedName>
</protein>
<dbReference type="AlphaFoldDB" id="A0A4D6MFA0"/>
<sequence>MNLSAHIITCPPPSMNLPAHGTTSLDPSKASLHKTTHTRHSQQHYRLEQPQAPLGETSANRLVGPLYCRAPVNSIPTVAGLPPGGTRLVAKRHSLQRTSLIAYRLADIPVPSGAIPVE</sequence>
<evidence type="ECO:0000313" key="2">
    <source>
        <dbReference type="EMBL" id="QCD99687.1"/>
    </source>
</evidence>
<accession>A0A4D6MFA0</accession>
<keyword evidence="3" id="KW-1185">Reference proteome</keyword>
<evidence type="ECO:0000256" key="1">
    <source>
        <dbReference type="SAM" id="MobiDB-lite"/>
    </source>
</evidence>
<dbReference type="Proteomes" id="UP000501690">
    <property type="component" value="Linkage Group LG7"/>
</dbReference>
<proteinExistence type="predicted"/>
<feature type="compositionally biased region" description="Basic residues" evidence="1">
    <location>
        <begin position="31"/>
        <end position="43"/>
    </location>
</feature>
<feature type="region of interest" description="Disordered" evidence="1">
    <location>
        <begin position="24"/>
        <end position="46"/>
    </location>
</feature>